<dbReference type="PANTHER" id="PTHR40021">
    <property type="entry name" value="DEFECT AT LOW TEMPERATURE PROTEIN 1"/>
    <property type="match status" value="1"/>
</dbReference>
<comment type="caution">
    <text evidence="8">The sequence shown here is derived from an EMBL/GenBank/DDBJ whole genome shotgun (WGS) entry which is preliminary data.</text>
</comment>
<feature type="transmembrane region" description="Helical" evidence="7">
    <location>
        <begin position="48"/>
        <end position="67"/>
    </location>
</feature>
<evidence type="ECO:0000256" key="3">
    <source>
        <dbReference type="ARBA" id="ARBA00021353"/>
    </source>
</evidence>
<comment type="similarity">
    <text evidence="2 7">Belongs to the DLT1 family.</text>
</comment>
<evidence type="ECO:0000313" key="9">
    <source>
        <dbReference type="Proteomes" id="UP000789508"/>
    </source>
</evidence>
<gene>
    <name evidence="7" type="primary">DLT1</name>
    <name evidence="8" type="ORF">ALEPTO_LOCUS1467</name>
</gene>
<evidence type="ECO:0000313" key="8">
    <source>
        <dbReference type="EMBL" id="CAG8459631.1"/>
    </source>
</evidence>
<reference evidence="8" key="1">
    <citation type="submission" date="2021-06" db="EMBL/GenBank/DDBJ databases">
        <authorList>
            <person name="Kallberg Y."/>
            <person name="Tangrot J."/>
            <person name="Rosling A."/>
        </authorList>
    </citation>
    <scope>NUCLEOTIDE SEQUENCE</scope>
    <source>
        <strain evidence="8">FL130A</strain>
    </source>
</reference>
<keyword evidence="5 7" id="KW-1133">Transmembrane helix</keyword>
<keyword evidence="9" id="KW-1185">Reference proteome</keyword>
<evidence type="ECO:0000256" key="5">
    <source>
        <dbReference type="ARBA" id="ARBA00022989"/>
    </source>
</evidence>
<evidence type="ECO:0000256" key="4">
    <source>
        <dbReference type="ARBA" id="ARBA00022692"/>
    </source>
</evidence>
<dbReference type="GO" id="GO:0016020">
    <property type="term" value="C:membrane"/>
    <property type="evidence" value="ECO:0007669"/>
    <property type="project" value="UniProtKB-SubCell"/>
</dbReference>
<evidence type="ECO:0000256" key="2">
    <source>
        <dbReference type="ARBA" id="ARBA00005550"/>
    </source>
</evidence>
<evidence type="ECO:0000256" key="6">
    <source>
        <dbReference type="ARBA" id="ARBA00023136"/>
    </source>
</evidence>
<dbReference type="AlphaFoldDB" id="A0A9N8Z0A5"/>
<keyword evidence="4 7" id="KW-0812">Transmembrane</keyword>
<evidence type="ECO:0000256" key="1">
    <source>
        <dbReference type="ARBA" id="ARBA00002489"/>
    </source>
</evidence>
<dbReference type="InterPro" id="IPR038869">
    <property type="entry name" value="DLT1"/>
</dbReference>
<comment type="function">
    <text evidence="1 7">Required for growth under high-pressure and low-temperature conditions.</text>
</comment>
<accession>A0A9N8Z0A5</accession>
<dbReference type="EMBL" id="CAJVPS010000163">
    <property type="protein sequence ID" value="CAG8459631.1"/>
    <property type="molecule type" value="Genomic_DNA"/>
</dbReference>
<feature type="transmembrane region" description="Helical" evidence="7">
    <location>
        <begin position="12"/>
        <end position="36"/>
    </location>
</feature>
<keyword evidence="6 7" id="KW-0472">Membrane</keyword>
<evidence type="ECO:0000256" key="7">
    <source>
        <dbReference type="RuleBase" id="RU367100"/>
    </source>
</evidence>
<comment type="subcellular location">
    <subcellularLocation>
        <location evidence="7">Membrane</location>
        <topology evidence="7">Multi-pass membrane protein</topology>
    </subcellularLocation>
</comment>
<organism evidence="8 9">
    <name type="scientific">Ambispora leptoticha</name>
    <dbReference type="NCBI Taxonomy" id="144679"/>
    <lineage>
        <taxon>Eukaryota</taxon>
        <taxon>Fungi</taxon>
        <taxon>Fungi incertae sedis</taxon>
        <taxon>Mucoromycota</taxon>
        <taxon>Glomeromycotina</taxon>
        <taxon>Glomeromycetes</taxon>
        <taxon>Archaeosporales</taxon>
        <taxon>Ambisporaceae</taxon>
        <taxon>Ambispora</taxon>
    </lineage>
</organism>
<protein>
    <recommendedName>
        <fullName evidence="3 7">Defect at low temperature protein 1</fullName>
    </recommendedName>
</protein>
<dbReference type="PANTHER" id="PTHR40021:SF1">
    <property type="entry name" value="DEFECT AT LOW TEMPERATURE PROTEIN 1"/>
    <property type="match status" value="1"/>
</dbReference>
<dbReference type="OrthoDB" id="337038at2759"/>
<sequence>MERGGIDRVGNGLYITSLLFLGLLTAAVLSVSAIDIIKQTLYKYPRHWRYLSFVIGGYFFTPVYNFISSELTRVSLIALEVEPRPENNGQPGWGRPGTSVEDIHFKTTISQTPSIIEQVALESSSLLRRQPSMSIHRYIEFLIEHNVVDRQIGCLYIEGYERARFGEDEFTEQQFTEFYKIVTVLLGMIKK</sequence>
<name>A0A9N8Z0A5_9GLOM</name>
<dbReference type="Proteomes" id="UP000789508">
    <property type="component" value="Unassembled WGS sequence"/>
</dbReference>
<proteinExistence type="inferred from homology"/>